<keyword evidence="8" id="KW-0276">Fatty acid metabolism</keyword>
<dbReference type="PANTHER" id="PTHR12418:SF19">
    <property type="entry name" value="ACYL-COENZYME A THIOESTERASE THEM4"/>
    <property type="match status" value="1"/>
</dbReference>
<evidence type="ECO:0000256" key="16">
    <source>
        <dbReference type="ARBA" id="ARBA00038848"/>
    </source>
</evidence>
<reference evidence="25 26" key="1">
    <citation type="submission" date="2019-09" db="EMBL/GenBank/DDBJ databases">
        <authorList>
            <person name="Depoorter E."/>
        </authorList>
    </citation>
    <scope>NUCLEOTIDE SEQUENCE [LARGE SCALE GENOMIC DNA]</scope>
    <source>
        <strain evidence="25">LMG 13014</strain>
    </source>
</reference>
<dbReference type="InterPro" id="IPR052365">
    <property type="entry name" value="THEM4/THEM5_acyl-CoA_thioest"/>
</dbReference>
<comment type="catalytic activity">
    <reaction evidence="14">
        <text>(9Z)-octadecenoyl-CoA + H2O = (9Z)-octadecenoate + CoA + H(+)</text>
        <dbReference type="Rhea" id="RHEA:40139"/>
        <dbReference type="ChEBI" id="CHEBI:15377"/>
        <dbReference type="ChEBI" id="CHEBI:15378"/>
        <dbReference type="ChEBI" id="CHEBI:30823"/>
        <dbReference type="ChEBI" id="CHEBI:57287"/>
        <dbReference type="ChEBI" id="CHEBI:57387"/>
    </reaction>
    <physiologicalReaction direction="left-to-right" evidence="14">
        <dbReference type="Rhea" id="RHEA:40140"/>
    </physiologicalReaction>
</comment>
<evidence type="ECO:0000256" key="1">
    <source>
        <dbReference type="ARBA" id="ARBA00004170"/>
    </source>
</evidence>
<dbReference type="SUPFAM" id="SSF54637">
    <property type="entry name" value="Thioesterase/thiol ester dehydrase-isomerase"/>
    <property type="match status" value="1"/>
</dbReference>
<evidence type="ECO:0000256" key="21">
    <source>
        <dbReference type="ARBA" id="ARBA00047969"/>
    </source>
</evidence>
<evidence type="ECO:0000256" key="14">
    <source>
        <dbReference type="ARBA" id="ARBA00037002"/>
    </source>
</evidence>
<comment type="catalytic activity">
    <reaction evidence="19">
        <text>octanoyl-CoA + H2O = octanoate + CoA + H(+)</text>
        <dbReference type="Rhea" id="RHEA:30143"/>
        <dbReference type="ChEBI" id="CHEBI:15377"/>
        <dbReference type="ChEBI" id="CHEBI:15378"/>
        <dbReference type="ChEBI" id="CHEBI:25646"/>
        <dbReference type="ChEBI" id="CHEBI:57287"/>
        <dbReference type="ChEBI" id="CHEBI:57386"/>
    </reaction>
    <physiologicalReaction direction="left-to-right" evidence="19">
        <dbReference type="Rhea" id="RHEA:30144"/>
    </physiologicalReaction>
</comment>
<evidence type="ECO:0000256" key="8">
    <source>
        <dbReference type="ARBA" id="ARBA00022832"/>
    </source>
</evidence>
<evidence type="ECO:0000256" key="20">
    <source>
        <dbReference type="ARBA" id="ARBA00047734"/>
    </source>
</evidence>
<dbReference type="EC" id="3.1.2.2" evidence="16"/>
<evidence type="ECO:0000256" key="9">
    <source>
        <dbReference type="ARBA" id="ARBA00022946"/>
    </source>
</evidence>
<evidence type="ECO:0000256" key="23">
    <source>
        <dbReference type="ARBA" id="ARBA00048180"/>
    </source>
</evidence>
<dbReference type="InterPro" id="IPR029069">
    <property type="entry name" value="HotDog_dom_sf"/>
</dbReference>
<keyword evidence="7" id="KW-0378">Hydrolase</keyword>
<evidence type="ECO:0000256" key="19">
    <source>
        <dbReference type="ARBA" id="ARBA00047588"/>
    </source>
</evidence>
<evidence type="ECO:0000256" key="13">
    <source>
        <dbReference type="ARBA" id="ARBA00035852"/>
    </source>
</evidence>
<evidence type="ECO:0000256" key="12">
    <source>
        <dbReference type="ARBA" id="ARBA00023273"/>
    </source>
</evidence>
<keyword evidence="4" id="KW-1003">Cell membrane</keyword>
<evidence type="ECO:0000313" key="25">
    <source>
        <dbReference type="EMBL" id="VWC31963.1"/>
    </source>
</evidence>
<comment type="catalytic activity">
    <reaction evidence="13">
        <text>(5Z,8Z,11Z,14Z)-eicosatetraenoyl-CoA + H2O = (5Z,8Z,11Z,14Z)-eicosatetraenoate + CoA + H(+)</text>
        <dbReference type="Rhea" id="RHEA:40151"/>
        <dbReference type="ChEBI" id="CHEBI:15377"/>
        <dbReference type="ChEBI" id="CHEBI:15378"/>
        <dbReference type="ChEBI" id="CHEBI:32395"/>
        <dbReference type="ChEBI" id="CHEBI:57287"/>
        <dbReference type="ChEBI" id="CHEBI:57368"/>
    </reaction>
    <physiologicalReaction direction="left-to-right" evidence="13">
        <dbReference type="Rhea" id="RHEA:40152"/>
    </physiologicalReaction>
</comment>
<evidence type="ECO:0000256" key="10">
    <source>
        <dbReference type="ARBA" id="ARBA00023098"/>
    </source>
</evidence>
<evidence type="ECO:0000256" key="15">
    <source>
        <dbReference type="ARBA" id="ARBA00038456"/>
    </source>
</evidence>
<comment type="catalytic activity">
    <reaction evidence="21">
        <text>decanoyl-CoA + H2O = decanoate + CoA + H(+)</text>
        <dbReference type="Rhea" id="RHEA:40059"/>
        <dbReference type="ChEBI" id="CHEBI:15377"/>
        <dbReference type="ChEBI" id="CHEBI:15378"/>
        <dbReference type="ChEBI" id="CHEBI:27689"/>
        <dbReference type="ChEBI" id="CHEBI:57287"/>
        <dbReference type="ChEBI" id="CHEBI:61430"/>
    </reaction>
    <physiologicalReaction direction="left-to-right" evidence="21">
        <dbReference type="Rhea" id="RHEA:40060"/>
    </physiologicalReaction>
</comment>
<dbReference type="PANTHER" id="PTHR12418">
    <property type="entry name" value="ACYL-COENZYME A THIOESTERASE THEM4"/>
    <property type="match status" value="1"/>
</dbReference>
<evidence type="ECO:0000256" key="22">
    <source>
        <dbReference type="ARBA" id="ARBA00048074"/>
    </source>
</evidence>
<dbReference type="Proteomes" id="UP000494261">
    <property type="component" value="Unassembled WGS sequence"/>
</dbReference>
<evidence type="ECO:0000256" key="17">
    <source>
        <dbReference type="ARBA" id="ARBA00040123"/>
    </source>
</evidence>
<dbReference type="GO" id="GO:0016790">
    <property type="term" value="F:thiolester hydrolase activity"/>
    <property type="evidence" value="ECO:0007669"/>
    <property type="project" value="UniProtKB-ARBA"/>
</dbReference>
<dbReference type="Pfam" id="PF03061">
    <property type="entry name" value="4HBT"/>
    <property type="match status" value="1"/>
</dbReference>
<keyword evidence="9" id="KW-0809">Transit peptide</keyword>
<evidence type="ECO:0000256" key="6">
    <source>
        <dbReference type="ARBA" id="ARBA00022703"/>
    </source>
</evidence>
<name>A0A6P2R6M2_9BURK</name>
<dbReference type="Gene3D" id="3.10.129.10">
    <property type="entry name" value="Hotdog Thioesterase"/>
    <property type="match status" value="1"/>
</dbReference>
<evidence type="ECO:0000259" key="24">
    <source>
        <dbReference type="Pfam" id="PF03061"/>
    </source>
</evidence>
<keyword evidence="6" id="KW-0053">Apoptosis</keyword>
<protein>
    <recommendedName>
        <fullName evidence="17">Acyl-coenzyme A thioesterase THEM4</fullName>
        <ecNumber evidence="16">3.1.2.2</ecNumber>
    </recommendedName>
    <alternativeName>
        <fullName evidence="18">Thioesterase superfamily member 4</fullName>
    </alternativeName>
</protein>
<sequence>MSTCAIQDLYSPEFAHCYGCGPQNQHGHHLKSHLVGDETVARFTPESQYSGGVPDHVYGGMIASLLDCHGAASAAAFAYRSEGREIGEGQQPIRFVTASLKVDFKQPTPLGVELVVTGRLRSLEGRKAWIDMALTANGVTCAVGEMLAIRLSERSGA</sequence>
<gene>
    <name evidence="25" type="ORF">BLA13014_06318</name>
</gene>
<evidence type="ECO:0000256" key="4">
    <source>
        <dbReference type="ARBA" id="ARBA00022475"/>
    </source>
</evidence>
<evidence type="ECO:0000256" key="5">
    <source>
        <dbReference type="ARBA" id="ARBA00022490"/>
    </source>
</evidence>
<comment type="catalytic activity">
    <reaction evidence="23">
        <text>tetradecanoyl-CoA + H2O = tetradecanoate + CoA + H(+)</text>
        <dbReference type="Rhea" id="RHEA:40119"/>
        <dbReference type="ChEBI" id="CHEBI:15377"/>
        <dbReference type="ChEBI" id="CHEBI:15378"/>
        <dbReference type="ChEBI" id="CHEBI:30807"/>
        <dbReference type="ChEBI" id="CHEBI:57287"/>
        <dbReference type="ChEBI" id="CHEBI:57385"/>
    </reaction>
    <physiologicalReaction direction="left-to-right" evidence="23">
        <dbReference type="Rhea" id="RHEA:40120"/>
    </physiologicalReaction>
</comment>
<dbReference type="CDD" id="cd03443">
    <property type="entry name" value="PaaI_thioesterase"/>
    <property type="match status" value="1"/>
</dbReference>
<keyword evidence="11" id="KW-0472">Membrane</keyword>
<evidence type="ECO:0000256" key="2">
    <source>
        <dbReference type="ARBA" id="ARBA00004496"/>
    </source>
</evidence>
<dbReference type="AlphaFoldDB" id="A0A6P2R6M2"/>
<comment type="catalytic activity">
    <reaction evidence="20">
        <text>hexadecanoyl-CoA + H2O = hexadecanoate + CoA + H(+)</text>
        <dbReference type="Rhea" id="RHEA:16645"/>
        <dbReference type="ChEBI" id="CHEBI:7896"/>
        <dbReference type="ChEBI" id="CHEBI:15377"/>
        <dbReference type="ChEBI" id="CHEBI:15378"/>
        <dbReference type="ChEBI" id="CHEBI:57287"/>
        <dbReference type="ChEBI" id="CHEBI:57379"/>
        <dbReference type="EC" id="3.1.2.2"/>
    </reaction>
    <physiologicalReaction direction="left-to-right" evidence="20">
        <dbReference type="Rhea" id="RHEA:16646"/>
    </physiologicalReaction>
</comment>
<comment type="subcellular location">
    <subcellularLocation>
        <location evidence="3">Cell projection</location>
        <location evidence="3">Ruffle membrane</location>
    </subcellularLocation>
    <subcellularLocation>
        <location evidence="2">Cytoplasm</location>
    </subcellularLocation>
    <subcellularLocation>
        <location evidence="1">Membrane</location>
        <topology evidence="1">Peripheral membrane protein</topology>
    </subcellularLocation>
</comment>
<comment type="catalytic activity">
    <reaction evidence="22">
        <text>dodecanoyl-CoA + H2O = dodecanoate + CoA + H(+)</text>
        <dbReference type="Rhea" id="RHEA:30135"/>
        <dbReference type="ChEBI" id="CHEBI:15377"/>
        <dbReference type="ChEBI" id="CHEBI:15378"/>
        <dbReference type="ChEBI" id="CHEBI:18262"/>
        <dbReference type="ChEBI" id="CHEBI:57287"/>
        <dbReference type="ChEBI" id="CHEBI:57375"/>
    </reaction>
    <physiologicalReaction direction="left-to-right" evidence="22">
        <dbReference type="Rhea" id="RHEA:30136"/>
    </physiologicalReaction>
</comment>
<evidence type="ECO:0000256" key="11">
    <source>
        <dbReference type="ARBA" id="ARBA00023136"/>
    </source>
</evidence>
<comment type="similarity">
    <text evidence="15">Belongs to the THEM4/THEM5 thioesterase family.</text>
</comment>
<dbReference type="GO" id="GO:0005737">
    <property type="term" value="C:cytoplasm"/>
    <property type="evidence" value="ECO:0007669"/>
    <property type="project" value="UniProtKB-SubCell"/>
</dbReference>
<dbReference type="EMBL" id="CABVQC010000059">
    <property type="protein sequence ID" value="VWC31963.1"/>
    <property type="molecule type" value="Genomic_DNA"/>
</dbReference>
<dbReference type="InterPro" id="IPR006683">
    <property type="entry name" value="Thioestr_dom"/>
</dbReference>
<evidence type="ECO:0000256" key="7">
    <source>
        <dbReference type="ARBA" id="ARBA00022801"/>
    </source>
</evidence>
<feature type="domain" description="Thioesterase" evidence="24">
    <location>
        <begin position="56"/>
        <end position="129"/>
    </location>
</feature>
<evidence type="ECO:0000256" key="3">
    <source>
        <dbReference type="ARBA" id="ARBA00004632"/>
    </source>
</evidence>
<organism evidence="25 26">
    <name type="scientific">Burkholderia aenigmatica</name>
    <dbReference type="NCBI Taxonomy" id="2015348"/>
    <lineage>
        <taxon>Bacteria</taxon>
        <taxon>Pseudomonadati</taxon>
        <taxon>Pseudomonadota</taxon>
        <taxon>Betaproteobacteria</taxon>
        <taxon>Burkholderiales</taxon>
        <taxon>Burkholderiaceae</taxon>
        <taxon>Burkholderia</taxon>
        <taxon>Burkholderia cepacia complex</taxon>
    </lineage>
</organism>
<dbReference type="GO" id="GO:0006631">
    <property type="term" value="P:fatty acid metabolic process"/>
    <property type="evidence" value="ECO:0007669"/>
    <property type="project" value="UniProtKB-KW"/>
</dbReference>
<accession>A0A6P2R6M2</accession>
<keyword evidence="5" id="KW-0963">Cytoplasm</keyword>
<dbReference type="GO" id="GO:0016020">
    <property type="term" value="C:membrane"/>
    <property type="evidence" value="ECO:0007669"/>
    <property type="project" value="UniProtKB-SubCell"/>
</dbReference>
<proteinExistence type="inferred from homology"/>
<evidence type="ECO:0000256" key="18">
    <source>
        <dbReference type="ARBA" id="ARBA00043210"/>
    </source>
</evidence>
<keyword evidence="10" id="KW-0443">Lipid metabolism</keyword>
<keyword evidence="12" id="KW-0966">Cell projection</keyword>
<evidence type="ECO:0000313" key="26">
    <source>
        <dbReference type="Proteomes" id="UP000494261"/>
    </source>
</evidence>